<dbReference type="AlphaFoldDB" id="A0A166R543"/>
<reference evidence="7 8" key="1">
    <citation type="journal article" date="2016" name="Mol. Biol. Evol.">
        <title>Comparative Genomics of Early-Diverging Mushroom-Forming Fungi Provides Insights into the Origins of Lignocellulose Decay Capabilities.</title>
        <authorList>
            <person name="Nagy L.G."/>
            <person name="Riley R."/>
            <person name="Tritt A."/>
            <person name="Adam C."/>
            <person name="Daum C."/>
            <person name="Floudas D."/>
            <person name="Sun H."/>
            <person name="Yadav J.S."/>
            <person name="Pangilinan J."/>
            <person name="Larsson K.H."/>
            <person name="Matsuura K."/>
            <person name="Barry K."/>
            <person name="Labutti K."/>
            <person name="Kuo R."/>
            <person name="Ohm R.A."/>
            <person name="Bhattacharya S.S."/>
            <person name="Shirouzu T."/>
            <person name="Yoshinaga Y."/>
            <person name="Martin F.M."/>
            <person name="Grigoriev I.V."/>
            <person name="Hibbett D.S."/>
        </authorList>
    </citation>
    <scope>NUCLEOTIDE SEQUENCE [LARGE SCALE GENOMIC DNA]</scope>
    <source>
        <strain evidence="7 8">CBS 109695</strain>
    </source>
</reference>
<name>A0A166R543_9AGAM</name>
<gene>
    <name evidence="7" type="ORF">FIBSPDRAFT_853096</name>
</gene>
<keyword evidence="4" id="KW-0809">Transit peptide</keyword>
<evidence type="ECO:0000256" key="1">
    <source>
        <dbReference type="ARBA" id="ARBA00002963"/>
    </source>
</evidence>
<dbReference type="PANTHER" id="PTHR28071">
    <property type="entry name" value="REDOX PROTEIN FMP46, MITOCHONDRIAL-RELATED"/>
    <property type="match status" value="1"/>
</dbReference>
<dbReference type="GO" id="GO:0016491">
    <property type="term" value="F:oxidoreductase activity"/>
    <property type="evidence" value="ECO:0007669"/>
    <property type="project" value="UniProtKB-KW"/>
</dbReference>
<keyword evidence="8" id="KW-1185">Reference proteome</keyword>
<dbReference type="Gene3D" id="3.40.30.10">
    <property type="entry name" value="Glutaredoxin"/>
    <property type="match status" value="1"/>
</dbReference>
<dbReference type="InterPro" id="IPR036249">
    <property type="entry name" value="Thioredoxin-like_sf"/>
</dbReference>
<evidence type="ECO:0000256" key="6">
    <source>
        <dbReference type="ARBA" id="ARBA00023128"/>
    </source>
</evidence>
<evidence type="ECO:0000256" key="5">
    <source>
        <dbReference type="ARBA" id="ARBA00023002"/>
    </source>
</evidence>
<sequence>MYSAFKKALPQVSIFHRASSPPSASALQLLQSALAGPYPPSNPAAPPLQFDLEVVDAAPPTADQLPIILSYLSHLSHRSGSSPARKEAAPKINIPISAFLSAHAASASPPAGDARAVAQLARESPDALRWPIVVDWTGGRASVGDVEGVKGILEAIRAQRDGEAGGEDIQQPKGWFS</sequence>
<evidence type="ECO:0000256" key="2">
    <source>
        <dbReference type="ARBA" id="ARBA00004173"/>
    </source>
</evidence>
<evidence type="ECO:0008006" key="9">
    <source>
        <dbReference type="Google" id="ProtNLM"/>
    </source>
</evidence>
<dbReference type="SUPFAM" id="SSF52833">
    <property type="entry name" value="Thioredoxin-like"/>
    <property type="match status" value="1"/>
</dbReference>
<dbReference type="EMBL" id="KV417506">
    <property type="protein sequence ID" value="KZP27911.1"/>
    <property type="molecule type" value="Genomic_DNA"/>
</dbReference>
<dbReference type="Proteomes" id="UP000076532">
    <property type="component" value="Unassembled WGS sequence"/>
</dbReference>
<dbReference type="InterPro" id="IPR012882">
    <property type="entry name" value="Fmp46"/>
</dbReference>
<dbReference type="Pfam" id="PF07955">
    <property type="entry name" value="DUF1687"/>
    <property type="match status" value="1"/>
</dbReference>
<evidence type="ECO:0000256" key="4">
    <source>
        <dbReference type="ARBA" id="ARBA00022946"/>
    </source>
</evidence>
<keyword evidence="5" id="KW-0560">Oxidoreductase</keyword>
<dbReference type="PANTHER" id="PTHR28071:SF1">
    <property type="entry name" value="REDOX PROTEIN FMP46, MITOCHONDRIAL-RELATED"/>
    <property type="match status" value="1"/>
</dbReference>
<evidence type="ECO:0000313" key="7">
    <source>
        <dbReference type="EMBL" id="KZP27911.1"/>
    </source>
</evidence>
<proteinExistence type="inferred from homology"/>
<dbReference type="OrthoDB" id="59229at2759"/>
<evidence type="ECO:0000313" key="8">
    <source>
        <dbReference type="Proteomes" id="UP000076532"/>
    </source>
</evidence>
<organism evidence="7 8">
    <name type="scientific">Athelia psychrophila</name>
    <dbReference type="NCBI Taxonomy" id="1759441"/>
    <lineage>
        <taxon>Eukaryota</taxon>
        <taxon>Fungi</taxon>
        <taxon>Dikarya</taxon>
        <taxon>Basidiomycota</taxon>
        <taxon>Agaricomycotina</taxon>
        <taxon>Agaricomycetes</taxon>
        <taxon>Agaricomycetidae</taxon>
        <taxon>Atheliales</taxon>
        <taxon>Atheliaceae</taxon>
        <taxon>Athelia</taxon>
    </lineage>
</organism>
<comment type="similarity">
    <text evidence="3">Belongs to the FMP46 family.</text>
</comment>
<comment type="function">
    <text evidence="1">Putative mitochondrial redox protein which could be involved in the reduction of small toxic molecules.</text>
</comment>
<keyword evidence="6" id="KW-0496">Mitochondrion</keyword>
<protein>
    <recommendedName>
        <fullName evidence="9">Thioredoxin-like protein</fullName>
    </recommendedName>
</protein>
<dbReference type="GO" id="GO:0005739">
    <property type="term" value="C:mitochondrion"/>
    <property type="evidence" value="ECO:0007669"/>
    <property type="project" value="UniProtKB-SubCell"/>
</dbReference>
<comment type="subcellular location">
    <subcellularLocation>
        <location evidence="2">Mitochondrion</location>
    </subcellularLocation>
</comment>
<accession>A0A166R543</accession>
<evidence type="ECO:0000256" key="3">
    <source>
        <dbReference type="ARBA" id="ARBA00009734"/>
    </source>
</evidence>